<protein>
    <recommendedName>
        <fullName evidence="7">Zn(2)-C6 fungal-type domain-containing protein</fullName>
    </recommendedName>
</protein>
<evidence type="ECO:0000259" key="7">
    <source>
        <dbReference type="PROSITE" id="PS50048"/>
    </source>
</evidence>
<dbReference type="InterPro" id="IPR036864">
    <property type="entry name" value="Zn2-C6_fun-type_DNA-bd_sf"/>
</dbReference>
<dbReference type="GO" id="GO:0005634">
    <property type="term" value="C:nucleus"/>
    <property type="evidence" value="ECO:0007669"/>
    <property type="project" value="UniProtKB-SubCell"/>
</dbReference>
<evidence type="ECO:0000313" key="8">
    <source>
        <dbReference type="EMBL" id="KAF2151514.1"/>
    </source>
</evidence>
<comment type="subcellular location">
    <subcellularLocation>
        <location evidence="1">Nucleus</location>
    </subcellularLocation>
</comment>
<dbReference type="InterPro" id="IPR001138">
    <property type="entry name" value="Zn2Cys6_DnaBD"/>
</dbReference>
<dbReference type="InterPro" id="IPR050815">
    <property type="entry name" value="TF_fung"/>
</dbReference>
<keyword evidence="2" id="KW-0479">Metal-binding</keyword>
<proteinExistence type="predicted"/>
<feature type="domain" description="Zn(2)-C6 fungal-type" evidence="7">
    <location>
        <begin position="6"/>
        <end position="38"/>
    </location>
</feature>
<dbReference type="PANTHER" id="PTHR47338:SF16">
    <property type="entry name" value="TRANSCRIPTION FACTOR, PUTATIVE (AFU_ORTHOLOGUE AFUA_2G09360)-RELATED"/>
    <property type="match status" value="1"/>
</dbReference>
<sequence length="509" mass="57124">MRVAKSCAACRKEKRRCERRLPGQACVACRQNSRPCSLTDTIWRPQVHGGPDSELAPDRNTVEHLLNLYVQHIHDRPHTLFHLPSLRDAVCHGGACKAVLYAIMALGARLSTYDELRTRSCHYAARSRELLKQKMETVSIENVQAGILIAEYAGQEGSRSTEALYFSLAIRTAQLLRLHSETTQGSCIVKEVGRRVYWSCYMADVWNNAGVGLPRQLHDAETPRMPMSELTFQALPHDLPAGGEDSEQTETIDGLWAWAIRLVRLFARIQDFHASLLSSTTSADQVTWTVNSIADAFALYQADLPPELVYNSDNLTAHVSKGIGSAFVALHLGFHHYSALLYFPFLDGHYSTTVLDATYAARCRSHASALSDMIKVSMESDCEVHYSSVGHMTCISSAVLLHTLLLGGETDLNVTRAQLHSNFRKLLELHKFWPCTEQTIERLIGFQNACMQSLDMHTHRVDRWMVRFLLNHALPLERKNGSKSGERLLCREPDNVQHPDRVGAALDPR</sequence>
<reference evidence="8" key="1">
    <citation type="journal article" date="2020" name="Stud. Mycol.">
        <title>101 Dothideomycetes genomes: a test case for predicting lifestyles and emergence of pathogens.</title>
        <authorList>
            <person name="Haridas S."/>
            <person name="Albert R."/>
            <person name="Binder M."/>
            <person name="Bloem J."/>
            <person name="Labutti K."/>
            <person name="Salamov A."/>
            <person name="Andreopoulos B."/>
            <person name="Baker S."/>
            <person name="Barry K."/>
            <person name="Bills G."/>
            <person name="Bluhm B."/>
            <person name="Cannon C."/>
            <person name="Castanera R."/>
            <person name="Culley D."/>
            <person name="Daum C."/>
            <person name="Ezra D."/>
            <person name="Gonzalez J."/>
            <person name="Henrissat B."/>
            <person name="Kuo A."/>
            <person name="Liang C."/>
            <person name="Lipzen A."/>
            <person name="Lutzoni F."/>
            <person name="Magnuson J."/>
            <person name="Mondo S."/>
            <person name="Nolan M."/>
            <person name="Ohm R."/>
            <person name="Pangilinan J."/>
            <person name="Park H.-J."/>
            <person name="Ramirez L."/>
            <person name="Alfaro M."/>
            <person name="Sun H."/>
            <person name="Tritt A."/>
            <person name="Yoshinaga Y."/>
            <person name="Zwiers L.-H."/>
            <person name="Turgeon B."/>
            <person name="Goodwin S."/>
            <person name="Spatafora J."/>
            <person name="Crous P."/>
            <person name="Grigoriev I."/>
        </authorList>
    </citation>
    <scope>NUCLEOTIDE SEQUENCE</scope>
    <source>
        <strain evidence="8">CBS 260.36</strain>
    </source>
</reference>
<evidence type="ECO:0000256" key="6">
    <source>
        <dbReference type="SAM" id="MobiDB-lite"/>
    </source>
</evidence>
<dbReference type="EMBL" id="ML996088">
    <property type="protein sequence ID" value="KAF2151514.1"/>
    <property type="molecule type" value="Genomic_DNA"/>
</dbReference>
<dbReference type="GO" id="GO:0003677">
    <property type="term" value="F:DNA binding"/>
    <property type="evidence" value="ECO:0007669"/>
    <property type="project" value="InterPro"/>
</dbReference>
<keyword evidence="5" id="KW-0539">Nucleus</keyword>
<dbReference type="Proteomes" id="UP000799439">
    <property type="component" value="Unassembled WGS sequence"/>
</dbReference>
<name>A0A9P4MIX6_9PEZI</name>
<evidence type="ECO:0000256" key="1">
    <source>
        <dbReference type="ARBA" id="ARBA00004123"/>
    </source>
</evidence>
<gene>
    <name evidence="8" type="ORF">K461DRAFT_328734</name>
</gene>
<evidence type="ECO:0000256" key="5">
    <source>
        <dbReference type="ARBA" id="ARBA00023242"/>
    </source>
</evidence>
<keyword evidence="3" id="KW-0805">Transcription regulation</keyword>
<dbReference type="PANTHER" id="PTHR47338">
    <property type="entry name" value="ZN(II)2CYS6 TRANSCRIPTION FACTOR (EUROFUNG)-RELATED"/>
    <property type="match status" value="1"/>
</dbReference>
<comment type="caution">
    <text evidence="8">The sequence shown here is derived from an EMBL/GenBank/DDBJ whole genome shotgun (WGS) entry which is preliminary data.</text>
</comment>
<feature type="region of interest" description="Disordered" evidence="6">
    <location>
        <begin position="485"/>
        <end position="509"/>
    </location>
</feature>
<evidence type="ECO:0000256" key="3">
    <source>
        <dbReference type="ARBA" id="ARBA00023015"/>
    </source>
</evidence>
<dbReference type="GO" id="GO:0006351">
    <property type="term" value="P:DNA-templated transcription"/>
    <property type="evidence" value="ECO:0007669"/>
    <property type="project" value="InterPro"/>
</dbReference>
<dbReference type="GO" id="GO:0008270">
    <property type="term" value="F:zinc ion binding"/>
    <property type="evidence" value="ECO:0007669"/>
    <property type="project" value="InterPro"/>
</dbReference>
<feature type="compositionally biased region" description="Basic and acidic residues" evidence="6">
    <location>
        <begin position="485"/>
        <end position="501"/>
    </location>
</feature>
<dbReference type="SMART" id="SM00066">
    <property type="entry name" value="GAL4"/>
    <property type="match status" value="1"/>
</dbReference>
<dbReference type="PROSITE" id="PS00463">
    <property type="entry name" value="ZN2_CY6_FUNGAL_1"/>
    <property type="match status" value="1"/>
</dbReference>
<dbReference type="CDD" id="cd12148">
    <property type="entry name" value="fungal_TF_MHR"/>
    <property type="match status" value="1"/>
</dbReference>
<keyword evidence="4" id="KW-0804">Transcription</keyword>
<dbReference type="PROSITE" id="PS50048">
    <property type="entry name" value="ZN2_CY6_FUNGAL_2"/>
    <property type="match status" value="1"/>
</dbReference>
<evidence type="ECO:0000313" key="9">
    <source>
        <dbReference type="Proteomes" id="UP000799439"/>
    </source>
</evidence>
<dbReference type="AlphaFoldDB" id="A0A9P4MIX6"/>
<dbReference type="SMART" id="SM00906">
    <property type="entry name" value="Fungal_trans"/>
    <property type="match status" value="1"/>
</dbReference>
<dbReference type="InterPro" id="IPR007219">
    <property type="entry name" value="XnlR_reg_dom"/>
</dbReference>
<evidence type="ECO:0000256" key="2">
    <source>
        <dbReference type="ARBA" id="ARBA00022723"/>
    </source>
</evidence>
<dbReference type="GO" id="GO:0000981">
    <property type="term" value="F:DNA-binding transcription factor activity, RNA polymerase II-specific"/>
    <property type="evidence" value="ECO:0007669"/>
    <property type="project" value="InterPro"/>
</dbReference>
<dbReference type="Pfam" id="PF04082">
    <property type="entry name" value="Fungal_trans"/>
    <property type="match status" value="1"/>
</dbReference>
<dbReference type="OrthoDB" id="1924787at2759"/>
<evidence type="ECO:0000256" key="4">
    <source>
        <dbReference type="ARBA" id="ARBA00023163"/>
    </source>
</evidence>
<organism evidence="8 9">
    <name type="scientific">Myriangium duriaei CBS 260.36</name>
    <dbReference type="NCBI Taxonomy" id="1168546"/>
    <lineage>
        <taxon>Eukaryota</taxon>
        <taxon>Fungi</taxon>
        <taxon>Dikarya</taxon>
        <taxon>Ascomycota</taxon>
        <taxon>Pezizomycotina</taxon>
        <taxon>Dothideomycetes</taxon>
        <taxon>Dothideomycetidae</taxon>
        <taxon>Myriangiales</taxon>
        <taxon>Myriangiaceae</taxon>
        <taxon>Myriangium</taxon>
    </lineage>
</organism>
<keyword evidence="9" id="KW-1185">Reference proteome</keyword>
<dbReference type="SUPFAM" id="SSF57701">
    <property type="entry name" value="Zn2/Cys6 DNA-binding domain"/>
    <property type="match status" value="1"/>
</dbReference>
<dbReference type="Gene3D" id="4.10.240.10">
    <property type="entry name" value="Zn(2)-C6 fungal-type DNA-binding domain"/>
    <property type="match status" value="1"/>
</dbReference>
<accession>A0A9P4MIX6</accession>